<feature type="transmembrane region" description="Helical" evidence="1">
    <location>
        <begin position="38"/>
        <end position="57"/>
    </location>
</feature>
<dbReference type="KEGG" id="mhev:MHEL_13640"/>
<evidence type="ECO:0000313" key="3">
    <source>
        <dbReference type="Proteomes" id="UP000467148"/>
    </source>
</evidence>
<protein>
    <recommendedName>
        <fullName evidence="4">Holin</fullName>
    </recommendedName>
</protein>
<dbReference type="EMBL" id="AP022596">
    <property type="protein sequence ID" value="BBY63121.1"/>
    <property type="molecule type" value="Genomic_DNA"/>
</dbReference>
<evidence type="ECO:0000256" key="1">
    <source>
        <dbReference type="SAM" id="Phobius"/>
    </source>
</evidence>
<dbReference type="Proteomes" id="UP000467148">
    <property type="component" value="Chromosome"/>
</dbReference>
<gene>
    <name evidence="2" type="ORF">MHEL_13640</name>
</gene>
<reference evidence="2 3" key="1">
    <citation type="journal article" date="2019" name="Emerg. Microbes Infect.">
        <title>Comprehensive subspecies identification of 175 nontuberculous mycobacteria species based on 7547 genomic profiles.</title>
        <authorList>
            <person name="Matsumoto Y."/>
            <person name="Kinjo T."/>
            <person name="Motooka D."/>
            <person name="Nabeya D."/>
            <person name="Jung N."/>
            <person name="Uechi K."/>
            <person name="Horii T."/>
            <person name="Iida T."/>
            <person name="Fujita J."/>
            <person name="Nakamura S."/>
        </authorList>
    </citation>
    <scope>NUCLEOTIDE SEQUENCE [LARGE SCALE GENOMIC DNA]</scope>
    <source>
        <strain evidence="2 3">JCM 30396</strain>
    </source>
</reference>
<organism evidence="2 3">
    <name type="scientific">Mycolicibacterium helvum</name>
    <dbReference type="NCBI Taxonomy" id="1534349"/>
    <lineage>
        <taxon>Bacteria</taxon>
        <taxon>Bacillati</taxon>
        <taxon>Actinomycetota</taxon>
        <taxon>Actinomycetes</taxon>
        <taxon>Mycobacteriales</taxon>
        <taxon>Mycobacteriaceae</taxon>
        <taxon>Mycolicibacterium</taxon>
    </lineage>
</organism>
<evidence type="ECO:0000313" key="2">
    <source>
        <dbReference type="EMBL" id="BBY63121.1"/>
    </source>
</evidence>
<name>A0A7I7T3P4_9MYCO</name>
<keyword evidence="3" id="KW-1185">Reference proteome</keyword>
<keyword evidence="1" id="KW-0812">Transmembrane</keyword>
<dbReference type="RefSeq" id="WP_163746817.1">
    <property type="nucleotide sequence ID" value="NZ_AP022596.1"/>
</dbReference>
<proteinExistence type="predicted"/>
<accession>A0A7I7T3P4</accession>
<keyword evidence="1" id="KW-1133">Transmembrane helix</keyword>
<dbReference type="AlphaFoldDB" id="A0A7I7T3P4"/>
<evidence type="ECO:0008006" key="4">
    <source>
        <dbReference type="Google" id="ProtNLM"/>
    </source>
</evidence>
<sequence length="125" mass="12460">MTTYTPATVAKALVAFGVTTVSTAGGLAHGVDLSVLDFGQWLIALGAGLTAGGGVFGTPNKDHKPAPEQPSPVDQVIAALPAVVQNAASANADLQKVTQAATDVLGLGDDLVGKVEQAIANATKR</sequence>
<keyword evidence="1" id="KW-0472">Membrane</keyword>